<dbReference type="PROSITE" id="PS50932">
    <property type="entry name" value="HTH_LACI_2"/>
    <property type="match status" value="1"/>
</dbReference>
<organism evidence="6 7">
    <name type="scientific">Xylophilus rhododendri</name>
    <dbReference type="NCBI Taxonomy" id="2697032"/>
    <lineage>
        <taxon>Bacteria</taxon>
        <taxon>Pseudomonadati</taxon>
        <taxon>Pseudomonadota</taxon>
        <taxon>Betaproteobacteria</taxon>
        <taxon>Burkholderiales</taxon>
        <taxon>Xylophilus</taxon>
    </lineage>
</organism>
<feature type="region of interest" description="Disordered" evidence="4">
    <location>
        <begin position="1"/>
        <end position="21"/>
    </location>
</feature>
<dbReference type="GO" id="GO:0003700">
    <property type="term" value="F:DNA-binding transcription factor activity"/>
    <property type="evidence" value="ECO:0007669"/>
    <property type="project" value="TreeGrafter"/>
</dbReference>
<dbReference type="AlphaFoldDB" id="A0A857J9X9"/>
<name>A0A857J9X9_9BURK</name>
<keyword evidence="3" id="KW-0804">Transcription</keyword>
<dbReference type="GO" id="GO:0000976">
    <property type="term" value="F:transcription cis-regulatory region binding"/>
    <property type="evidence" value="ECO:0007669"/>
    <property type="project" value="TreeGrafter"/>
</dbReference>
<dbReference type="Pfam" id="PF13377">
    <property type="entry name" value="Peripla_BP_3"/>
    <property type="match status" value="1"/>
</dbReference>
<evidence type="ECO:0000256" key="4">
    <source>
        <dbReference type="SAM" id="MobiDB-lite"/>
    </source>
</evidence>
<evidence type="ECO:0000256" key="3">
    <source>
        <dbReference type="ARBA" id="ARBA00023163"/>
    </source>
</evidence>
<evidence type="ECO:0000256" key="2">
    <source>
        <dbReference type="ARBA" id="ARBA00023125"/>
    </source>
</evidence>
<dbReference type="Gene3D" id="1.10.260.40">
    <property type="entry name" value="lambda repressor-like DNA-binding domains"/>
    <property type="match status" value="1"/>
</dbReference>
<keyword evidence="2" id="KW-0238">DNA-binding</keyword>
<evidence type="ECO:0000313" key="7">
    <source>
        <dbReference type="Proteomes" id="UP000464787"/>
    </source>
</evidence>
<dbReference type="InterPro" id="IPR046335">
    <property type="entry name" value="LacI/GalR-like_sensor"/>
</dbReference>
<evidence type="ECO:0000256" key="1">
    <source>
        <dbReference type="ARBA" id="ARBA00023015"/>
    </source>
</evidence>
<keyword evidence="1" id="KW-0805">Transcription regulation</keyword>
<dbReference type="Gene3D" id="3.40.50.2300">
    <property type="match status" value="2"/>
</dbReference>
<gene>
    <name evidence="6" type="ORF">GT347_19770</name>
</gene>
<dbReference type="InterPro" id="IPR000843">
    <property type="entry name" value="HTH_LacI"/>
</dbReference>
<dbReference type="CDD" id="cd01392">
    <property type="entry name" value="HTH_LacI"/>
    <property type="match status" value="1"/>
</dbReference>
<evidence type="ECO:0000313" key="6">
    <source>
        <dbReference type="EMBL" id="QHJ00024.1"/>
    </source>
</evidence>
<dbReference type="InterPro" id="IPR028082">
    <property type="entry name" value="Peripla_BP_I"/>
</dbReference>
<protein>
    <submittedName>
        <fullName evidence="6">Substrate-binding domain-containing protein</fullName>
    </submittedName>
</protein>
<keyword evidence="7" id="KW-1185">Reference proteome</keyword>
<reference evidence="6 7" key="1">
    <citation type="submission" date="2020-01" db="EMBL/GenBank/DDBJ databases">
        <title>Genome sequencing of strain KACC 21265.</title>
        <authorList>
            <person name="Heo J."/>
            <person name="Kim S.-J."/>
            <person name="Kim J.-S."/>
            <person name="Hong S.-B."/>
            <person name="Kwon S.-W."/>
        </authorList>
    </citation>
    <scope>NUCLEOTIDE SEQUENCE [LARGE SCALE GENOMIC DNA]</scope>
    <source>
        <strain evidence="6 7">KACC 21265</strain>
    </source>
</reference>
<dbReference type="PROSITE" id="PS00356">
    <property type="entry name" value="HTH_LACI_1"/>
    <property type="match status" value="1"/>
</dbReference>
<dbReference type="EMBL" id="CP047650">
    <property type="protein sequence ID" value="QHJ00024.1"/>
    <property type="molecule type" value="Genomic_DNA"/>
</dbReference>
<dbReference type="CDD" id="cd01575">
    <property type="entry name" value="PBP1_GntR"/>
    <property type="match status" value="1"/>
</dbReference>
<dbReference type="SMART" id="SM00354">
    <property type="entry name" value="HTH_LACI"/>
    <property type="match status" value="1"/>
</dbReference>
<proteinExistence type="predicted"/>
<dbReference type="RefSeq" id="WP_160553834.1">
    <property type="nucleotide sequence ID" value="NZ_CP047650.1"/>
</dbReference>
<evidence type="ECO:0000259" key="5">
    <source>
        <dbReference type="PROSITE" id="PS50932"/>
    </source>
</evidence>
<dbReference type="InterPro" id="IPR010982">
    <property type="entry name" value="Lambda_DNA-bd_dom_sf"/>
</dbReference>
<dbReference type="SUPFAM" id="SSF53822">
    <property type="entry name" value="Periplasmic binding protein-like I"/>
    <property type="match status" value="1"/>
</dbReference>
<dbReference type="KEGG" id="xyk:GT347_19770"/>
<dbReference type="PANTHER" id="PTHR30146:SF33">
    <property type="entry name" value="TRANSCRIPTIONAL REGULATOR"/>
    <property type="match status" value="1"/>
</dbReference>
<dbReference type="SUPFAM" id="SSF47413">
    <property type="entry name" value="lambda repressor-like DNA-binding domains"/>
    <property type="match status" value="1"/>
</dbReference>
<accession>A0A857J9X9</accession>
<dbReference type="Proteomes" id="UP000464787">
    <property type="component" value="Chromosome"/>
</dbReference>
<feature type="domain" description="HTH lacI-type" evidence="5">
    <location>
        <begin position="22"/>
        <end position="76"/>
    </location>
</feature>
<sequence>MSEEATLPPAPARRPRRGSGRATLADVARVACVSAQTVSRVVNAPASVPPATVALVRQAIAQVGYVPNLLAGGLASGRSRLVAALVPAIAGPVFQQTIEALSQTLAGQGYQLMLGESGFAEPDEAAVLLNLIGRRPDGIVLTRIVESPAARALLAGSGLPVVETWDLSEDPVDMLIGFSHAAIGAAVADYFFEQGFRRPALLTGDDPRAGRRAEAFAARLRTHGLLGAQAALPTVQVHAPAPLGAGRRALGELLARHPGTDAVFCSTDMIALGVLIEARERGLRVPQDLAVMGFGDLAFAADTAPALTTVRVDGAAIGRTAAQWVMARAERREAEKHRLDIGFEIVRRHSA</sequence>
<dbReference type="PANTHER" id="PTHR30146">
    <property type="entry name" value="LACI-RELATED TRANSCRIPTIONAL REPRESSOR"/>
    <property type="match status" value="1"/>
</dbReference>
<dbReference type="Pfam" id="PF00356">
    <property type="entry name" value="LacI"/>
    <property type="match status" value="1"/>
</dbReference>